<dbReference type="STRING" id="3983.A0A2C9U6L5"/>
<evidence type="ECO:0000256" key="1">
    <source>
        <dbReference type="ARBA" id="ARBA00004123"/>
    </source>
</evidence>
<evidence type="ECO:0000313" key="9">
    <source>
        <dbReference type="Proteomes" id="UP000091857"/>
    </source>
</evidence>
<dbReference type="Proteomes" id="UP000091857">
    <property type="component" value="Chromosome 17"/>
</dbReference>
<keyword evidence="2" id="KW-0805">Transcription regulation</keyword>
<accession>A0A2C9U6L5</accession>
<dbReference type="PROSITE" id="PS50863">
    <property type="entry name" value="B3"/>
    <property type="match status" value="2"/>
</dbReference>
<dbReference type="Gramene" id="Manes.17G096300.8.v8.1">
    <property type="protein sequence ID" value="Manes.17G096300.8.v8.1.CDS"/>
    <property type="gene ID" value="Manes.17G096300.v8.1"/>
</dbReference>
<dbReference type="PANTHER" id="PTHR31920">
    <property type="entry name" value="B3 DOMAIN-CONTAINING"/>
    <property type="match status" value="1"/>
</dbReference>
<evidence type="ECO:0000313" key="8">
    <source>
        <dbReference type="EMBL" id="OAY25456.1"/>
    </source>
</evidence>
<dbReference type="InterPro" id="IPR050655">
    <property type="entry name" value="Plant_B3_domain"/>
</dbReference>
<keyword evidence="4" id="KW-0804">Transcription</keyword>
<feature type="domain" description="TF-B3" evidence="7">
    <location>
        <begin position="307"/>
        <end position="401"/>
    </location>
</feature>
<evidence type="ECO:0000256" key="3">
    <source>
        <dbReference type="ARBA" id="ARBA00023125"/>
    </source>
</evidence>
<dbReference type="InterPro" id="IPR003340">
    <property type="entry name" value="B3_DNA-bd"/>
</dbReference>
<sequence>MPSPSEMEPNANRRLRWLPERPSQHFFKIILPSTIHEKKLRIPNKFVSKFGDELSDFANIIVPNGCAWKVRLTKDQKGIWFDDGWQNFVDHYSINSGYFLVFGYRGFSNFSIVILDVSASEIEYPQNDDGSIYGEKCLVHHQIEMENNNSILDSTLPSPHSSSLKSNVCGVSETKGESGRRYTPLKNRGRKKRFEAVPSMGSPYFKNIYNRRSKKIKMEELLEIESVDANESGRGKFDKFAISNSHGPLVETNDSTKSEVELGENELLAKCEEDVEIITSEMFGFKKTFPESEKAIEAARKFKPKCPSFMVVLRQYNFNNMLYVPSRFAKTYLNRFHKHIKLQGSDGKEWIVLLLWKSWGRVDFGKGWNAFCRENNLQGGEVCVFELIKSDVLKVSLFGAVQDVKPEN</sequence>
<evidence type="ECO:0000256" key="4">
    <source>
        <dbReference type="ARBA" id="ARBA00023163"/>
    </source>
</evidence>
<feature type="region of interest" description="Disordered" evidence="6">
    <location>
        <begin position="158"/>
        <end position="184"/>
    </location>
</feature>
<dbReference type="EMBL" id="CM004403">
    <property type="protein sequence ID" value="OAY25456.1"/>
    <property type="molecule type" value="Genomic_DNA"/>
</dbReference>
<organism evidence="8 9">
    <name type="scientific">Manihot esculenta</name>
    <name type="common">Cassava</name>
    <name type="synonym">Jatropha manihot</name>
    <dbReference type="NCBI Taxonomy" id="3983"/>
    <lineage>
        <taxon>Eukaryota</taxon>
        <taxon>Viridiplantae</taxon>
        <taxon>Streptophyta</taxon>
        <taxon>Embryophyta</taxon>
        <taxon>Tracheophyta</taxon>
        <taxon>Spermatophyta</taxon>
        <taxon>Magnoliopsida</taxon>
        <taxon>eudicotyledons</taxon>
        <taxon>Gunneridae</taxon>
        <taxon>Pentapetalae</taxon>
        <taxon>rosids</taxon>
        <taxon>fabids</taxon>
        <taxon>Malpighiales</taxon>
        <taxon>Euphorbiaceae</taxon>
        <taxon>Crotonoideae</taxon>
        <taxon>Manihoteae</taxon>
        <taxon>Manihot</taxon>
    </lineage>
</organism>
<proteinExistence type="predicted"/>
<dbReference type="CDD" id="cd10017">
    <property type="entry name" value="B3_DNA"/>
    <property type="match status" value="2"/>
</dbReference>
<feature type="domain" description="TF-B3" evidence="7">
    <location>
        <begin position="25"/>
        <end position="118"/>
    </location>
</feature>
<comment type="caution">
    <text evidence="8">The sequence shown here is derived from an EMBL/GenBank/DDBJ whole genome shotgun (WGS) entry which is preliminary data.</text>
</comment>
<dbReference type="InterPro" id="IPR015300">
    <property type="entry name" value="DNA-bd_pseudobarrel_sf"/>
</dbReference>
<gene>
    <name evidence="8" type="ORF">MANES_17G096300v8</name>
</gene>
<dbReference type="Pfam" id="PF02362">
    <property type="entry name" value="B3"/>
    <property type="match status" value="2"/>
</dbReference>
<evidence type="ECO:0000256" key="5">
    <source>
        <dbReference type="ARBA" id="ARBA00023242"/>
    </source>
</evidence>
<reference evidence="9" key="1">
    <citation type="journal article" date="2016" name="Nat. Biotechnol.">
        <title>Sequencing wild and cultivated cassava and related species reveals extensive interspecific hybridization and genetic diversity.</title>
        <authorList>
            <person name="Bredeson J.V."/>
            <person name="Lyons J.B."/>
            <person name="Prochnik S.E."/>
            <person name="Wu G.A."/>
            <person name="Ha C.M."/>
            <person name="Edsinger-Gonzales E."/>
            <person name="Grimwood J."/>
            <person name="Schmutz J."/>
            <person name="Rabbi I.Y."/>
            <person name="Egesi C."/>
            <person name="Nauluvula P."/>
            <person name="Lebot V."/>
            <person name="Ndunguru J."/>
            <person name="Mkamilo G."/>
            <person name="Bart R.S."/>
            <person name="Setter T.L."/>
            <person name="Gleadow R.M."/>
            <person name="Kulakow P."/>
            <person name="Ferguson M.E."/>
            <person name="Rounsley S."/>
            <person name="Rokhsar D.S."/>
        </authorList>
    </citation>
    <scope>NUCLEOTIDE SEQUENCE [LARGE SCALE GENOMIC DNA]</scope>
    <source>
        <strain evidence="9">cv. AM560-2</strain>
    </source>
</reference>
<protein>
    <recommendedName>
        <fullName evidence="7">TF-B3 domain-containing protein</fullName>
    </recommendedName>
</protein>
<comment type="subcellular location">
    <subcellularLocation>
        <location evidence="1">Nucleus</location>
    </subcellularLocation>
</comment>
<name>A0A2C9U6L5_MANES</name>
<dbReference type="Gramene" id="Manes.17G096300.9.v8.1">
    <property type="protein sequence ID" value="Manes.17G096300.9.v8.1.CDS"/>
    <property type="gene ID" value="Manes.17G096300.v8.1"/>
</dbReference>
<dbReference type="OrthoDB" id="967349at2759"/>
<dbReference type="SMR" id="A0A2C9U6L5"/>
<dbReference type="SUPFAM" id="SSF101936">
    <property type="entry name" value="DNA-binding pseudobarrel domain"/>
    <property type="match status" value="2"/>
</dbReference>
<dbReference type="GO" id="GO:0003677">
    <property type="term" value="F:DNA binding"/>
    <property type="evidence" value="ECO:0007669"/>
    <property type="project" value="UniProtKB-KW"/>
</dbReference>
<evidence type="ECO:0000256" key="2">
    <source>
        <dbReference type="ARBA" id="ARBA00023015"/>
    </source>
</evidence>
<dbReference type="SMART" id="SM01019">
    <property type="entry name" value="B3"/>
    <property type="match status" value="2"/>
</dbReference>
<keyword evidence="5" id="KW-0539">Nucleus</keyword>
<keyword evidence="9" id="KW-1185">Reference proteome</keyword>
<dbReference type="PANTHER" id="PTHR31920:SF147">
    <property type="entry name" value="TF-B3 DOMAIN-CONTAINING PROTEIN"/>
    <property type="match status" value="1"/>
</dbReference>
<keyword evidence="3" id="KW-0238">DNA-binding</keyword>
<dbReference type="GO" id="GO:0005634">
    <property type="term" value="C:nucleus"/>
    <property type="evidence" value="ECO:0007669"/>
    <property type="project" value="UniProtKB-SubCell"/>
</dbReference>
<evidence type="ECO:0000256" key="6">
    <source>
        <dbReference type="SAM" id="MobiDB-lite"/>
    </source>
</evidence>
<dbReference type="AlphaFoldDB" id="A0A2C9U6L5"/>
<dbReference type="Gene3D" id="2.40.330.10">
    <property type="entry name" value="DNA-binding pseudobarrel domain"/>
    <property type="match status" value="2"/>
</dbReference>
<evidence type="ECO:0000259" key="7">
    <source>
        <dbReference type="PROSITE" id="PS50863"/>
    </source>
</evidence>
<dbReference type="Gramene" id="Manes.17G096300.4.v8.1">
    <property type="protein sequence ID" value="Manes.17G096300.4.v8.1.CDS"/>
    <property type="gene ID" value="Manes.17G096300.v8.1"/>
</dbReference>